<dbReference type="AlphaFoldDB" id="A0A2B4S942"/>
<dbReference type="EMBL" id="LSMT01000109">
    <property type="protein sequence ID" value="PFX27184.1"/>
    <property type="molecule type" value="Genomic_DNA"/>
</dbReference>
<dbReference type="OrthoDB" id="5963341at2759"/>
<keyword evidence="3" id="KW-1185">Reference proteome</keyword>
<evidence type="ECO:0000256" key="1">
    <source>
        <dbReference type="SAM" id="MobiDB-lite"/>
    </source>
</evidence>
<accession>A0A2B4S942</accession>
<name>A0A2B4S942_STYPI</name>
<evidence type="ECO:0000313" key="3">
    <source>
        <dbReference type="Proteomes" id="UP000225706"/>
    </source>
</evidence>
<evidence type="ECO:0000313" key="2">
    <source>
        <dbReference type="EMBL" id="PFX27184.1"/>
    </source>
</evidence>
<organism evidence="2 3">
    <name type="scientific">Stylophora pistillata</name>
    <name type="common">Smooth cauliflower coral</name>
    <dbReference type="NCBI Taxonomy" id="50429"/>
    <lineage>
        <taxon>Eukaryota</taxon>
        <taxon>Metazoa</taxon>
        <taxon>Cnidaria</taxon>
        <taxon>Anthozoa</taxon>
        <taxon>Hexacorallia</taxon>
        <taxon>Scleractinia</taxon>
        <taxon>Astrocoeniina</taxon>
        <taxon>Pocilloporidae</taxon>
        <taxon>Stylophora</taxon>
    </lineage>
</organism>
<protein>
    <submittedName>
        <fullName evidence="2">Uncharacterized protein</fullName>
    </submittedName>
</protein>
<sequence>MARNSGVENIPAKDQRVEDDYIDELIRKYLYSEDVNSFYEDSTIPSLTSPEADKWPGEVLSQDFSDNRDFSVPELFLLEDVNSLPDMVDDTGSDEELLSILDEIIMEDEKKTEDKVTVTGEVKHFQTTQKIEQERDTTALNQDPKSQKRKKIKRTSADRRVQPVCRRPIIMKSRAKRRNVEE</sequence>
<proteinExistence type="predicted"/>
<reference evidence="3" key="1">
    <citation type="journal article" date="2017" name="bioRxiv">
        <title>Comparative analysis of the genomes of Stylophora pistillata and Acropora digitifera provides evidence for extensive differences between species of corals.</title>
        <authorList>
            <person name="Voolstra C.R."/>
            <person name="Li Y."/>
            <person name="Liew Y.J."/>
            <person name="Baumgarten S."/>
            <person name="Zoccola D."/>
            <person name="Flot J.-F."/>
            <person name="Tambutte S."/>
            <person name="Allemand D."/>
            <person name="Aranda M."/>
        </authorList>
    </citation>
    <scope>NUCLEOTIDE SEQUENCE [LARGE SCALE GENOMIC DNA]</scope>
</reference>
<comment type="caution">
    <text evidence="2">The sequence shown here is derived from an EMBL/GenBank/DDBJ whole genome shotgun (WGS) entry which is preliminary data.</text>
</comment>
<feature type="region of interest" description="Disordered" evidence="1">
    <location>
        <begin position="127"/>
        <end position="182"/>
    </location>
</feature>
<feature type="compositionally biased region" description="Basic residues" evidence="1">
    <location>
        <begin position="173"/>
        <end position="182"/>
    </location>
</feature>
<gene>
    <name evidence="2" type="ORF">AWC38_SpisGene8133</name>
</gene>
<dbReference type="Proteomes" id="UP000225706">
    <property type="component" value="Unassembled WGS sequence"/>
</dbReference>